<organism evidence="5 6">
    <name type="scientific">Flammeovirga yaeyamensis</name>
    <dbReference type="NCBI Taxonomy" id="367791"/>
    <lineage>
        <taxon>Bacteria</taxon>
        <taxon>Pseudomonadati</taxon>
        <taxon>Bacteroidota</taxon>
        <taxon>Cytophagia</taxon>
        <taxon>Cytophagales</taxon>
        <taxon>Flammeovirgaceae</taxon>
        <taxon>Flammeovirga</taxon>
    </lineage>
</organism>
<dbReference type="PANTHER" id="PTHR10803">
    <property type="entry name" value="ARSENICAL PUMP-DRIVING ATPASE ARSENITE-TRANSLOCATING ATPASE"/>
    <property type="match status" value="1"/>
</dbReference>
<evidence type="ECO:0000256" key="3">
    <source>
        <dbReference type="ARBA" id="ARBA00066752"/>
    </source>
</evidence>
<dbReference type="PIRSF" id="PIRSF001327">
    <property type="entry name" value="Arsenical_pump-driving_ATPase"/>
    <property type="match status" value="1"/>
</dbReference>
<dbReference type="PANTHER" id="PTHR10803:SF3">
    <property type="entry name" value="ATPASE GET3"/>
    <property type="match status" value="1"/>
</dbReference>
<keyword evidence="6" id="KW-1185">Reference proteome</keyword>
<dbReference type="InterPro" id="IPR016300">
    <property type="entry name" value="ATPase_ArsA/GET3"/>
</dbReference>
<dbReference type="NCBIfam" id="TIGR00345">
    <property type="entry name" value="GET3_arsA_TRC40"/>
    <property type="match status" value="1"/>
</dbReference>
<dbReference type="CDD" id="cd02035">
    <property type="entry name" value="ArsA"/>
    <property type="match status" value="2"/>
</dbReference>
<dbReference type="KEGG" id="fya:KMW28_21260"/>
<dbReference type="InterPro" id="IPR027417">
    <property type="entry name" value="P-loop_NTPase"/>
</dbReference>
<dbReference type="AlphaFoldDB" id="A0AAX1NBS3"/>
<comment type="similarity">
    <text evidence="1">Belongs to the arsA ATPase family.</text>
</comment>
<evidence type="ECO:0000256" key="2">
    <source>
        <dbReference type="ARBA" id="ARBA00052296"/>
    </source>
</evidence>
<dbReference type="RefSeq" id="WP_169662353.1">
    <property type="nucleotide sequence ID" value="NZ_CP076133.1"/>
</dbReference>
<accession>A0AAX1NBS3</accession>
<dbReference type="EMBL" id="CP076133">
    <property type="protein sequence ID" value="QWG04954.1"/>
    <property type="molecule type" value="Genomic_DNA"/>
</dbReference>
<comment type="catalytic activity">
    <reaction evidence="2">
        <text>arsenite(in) + ATP + H2O = arsenite(out) + ADP + phosphate + H(+)</text>
        <dbReference type="Rhea" id="RHEA:11348"/>
        <dbReference type="ChEBI" id="CHEBI:15377"/>
        <dbReference type="ChEBI" id="CHEBI:15378"/>
        <dbReference type="ChEBI" id="CHEBI:29242"/>
        <dbReference type="ChEBI" id="CHEBI:30616"/>
        <dbReference type="ChEBI" id="CHEBI:43474"/>
        <dbReference type="ChEBI" id="CHEBI:456216"/>
        <dbReference type="EC" id="7.3.2.7"/>
    </reaction>
</comment>
<proteinExistence type="inferred from homology"/>
<dbReference type="Gene3D" id="3.40.50.300">
    <property type="entry name" value="P-loop containing nucleotide triphosphate hydrolases"/>
    <property type="match status" value="2"/>
</dbReference>
<dbReference type="GO" id="GO:0015446">
    <property type="term" value="F:ATPase-coupled arsenite transmembrane transporter activity"/>
    <property type="evidence" value="ECO:0007669"/>
    <property type="project" value="UniProtKB-EC"/>
</dbReference>
<evidence type="ECO:0000256" key="1">
    <source>
        <dbReference type="ARBA" id="ARBA00011040"/>
    </source>
</evidence>
<dbReference type="Proteomes" id="UP000678679">
    <property type="component" value="Chromosome 2"/>
</dbReference>
<feature type="domain" description="ArsA/GET3 Anion-transporting ATPase-like" evidence="4">
    <location>
        <begin position="327"/>
        <end position="476"/>
    </location>
</feature>
<dbReference type="GO" id="GO:0016887">
    <property type="term" value="F:ATP hydrolysis activity"/>
    <property type="evidence" value="ECO:0007669"/>
    <property type="project" value="InterPro"/>
</dbReference>
<dbReference type="Pfam" id="PF02374">
    <property type="entry name" value="ArsA_ATPase"/>
    <property type="match status" value="3"/>
</dbReference>
<dbReference type="SUPFAM" id="SSF52540">
    <property type="entry name" value="P-loop containing nucleoside triphosphate hydrolases"/>
    <property type="match status" value="2"/>
</dbReference>
<evidence type="ECO:0000259" key="4">
    <source>
        <dbReference type="Pfam" id="PF02374"/>
    </source>
</evidence>
<dbReference type="EC" id="7.3.2.7" evidence="3"/>
<dbReference type="InterPro" id="IPR025723">
    <property type="entry name" value="ArsA/GET3_ATPase-like"/>
</dbReference>
<name>A0AAX1NBS3_9BACT</name>
<reference evidence="5 6" key="1">
    <citation type="submission" date="2021-05" db="EMBL/GenBank/DDBJ databases">
        <title>Comparative genomic studies on the polysaccharide-degrading batcterial strains of the Flammeovirga genus.</title>
        <authorList>
            <person name="Zewei F."/>
            <person name="Zheng Z."/>
            <person name="Yu L."/>
            <person name="Ruyue G."/>
            <person name="Yanhong M."/>
            <person name="Yuanyuan C."/>
            <person name="Jingyan G."/>
            <person name="Wenjun H."/>
        </authorList>
    </citation>
    <scope>NUCLEOTIDE SEQUENCE [LARGE SCALE GENOMIC DNA]</scope>
    <source>
        <strain evidence="5 6">NBRC:100898</strain>
    </source>
</reference>
<feature type="domain" description="ArsA/GET3 Anion-transporting ATPase-like" evidence="4">
    <location>
        <begin position="3"/>
        <end position="283"/>
    </location>
</feature>
<sequence>MSRYIFFTGKGGVGKTTLASATAVKLAVEGKKVLLISTDPASNLSDVLEMQVTDKVHAHPKLNQLNAINIDPEAAGHNYKERAVSSLGMLATPAYKNKVREQLSGACTVEIASFDEFTRYISGAPEVADYDHIVFDTAPTGHTLRLLELPEAWSTFLDHNEGATCIGPSSSLKSNQKRYKEVIQKLQDPTLTTFILVARGDEASLQEANRSSLELKELGLSNQHLYINALLQEDISDDTLAQVIQSKSDKALEEMPEHLKSLSQTKFGMLPYNVLGLQKLSSVFDEKLIPQIINQSNSATQNEAIDLSAYQFNQLLDNIEADKNGLILTMGKGGVGKTFTASSIAIALANRGNEVILTTTDPAAHITNYTGQLTELPPTLTVERIDPKAETERYIAKAMEKKGQGKTEEQKKLILEDLQSPCTEEVAVFHAFANVIRHARRKFVIVDTAPTGHTLLLLDTTGAYHKQVKQQSKIDDSKLMTPYKMIQNPDLTKVLVISILETTPIREAQSLEEDLNRAGITPYAWVFNQEMISNPGVKNSLLQAKVNQQKELFNSFLNDHQDSKCFTLPYLTGEEIINELQEI</sequence>
<feature type="domain" description="ArsA/GET3 Anion-transporting ATPase-like" evidence="4">
    <location>
        <begin position="484"/>
        <end position="574"/>
    </location>
</feature>
<dbReference type="InterPro" id="IPR027541">
    <property type="entry name" value="Ars_ATPase"/>
</dbReference>
<evidence type="ECO:0000313" key="6">
    <source>
        <dbReference type="Proteomes" id="UP000678679"/>
    </source>
</evidence>
<gene>
    <name evidence="5" type="ORF">KMW28_21260</name>
</gene>
<protein>
    <recommendedName>
        <fullName evidence="3">arsenite-transporting ATPase</fullName>
        <ecNumber evidence="3">7.3.2.7</ecNumber>
    </recommendedName>
</protein>
<dbReference type="GO" id="GO:0005524">
    <property type="term" value="F:ATP binding"/>
    <property type="evidence" value="ECO:0007669"/>
    <property type="project" value="InterPro"/>
</dbReference>
<evidence type="ECO:0000313" key="5">
    <source>
        <dbReference type="EMBL" id="QWG04954.1"/>
    </source>
</evidence>